<reference evidence="2" key="1">
    <citation type="submission" date="2022-01" db="EMBL/GenBank/DDBJ databases">
        <authorList>
            <person name="Criscuolo A."/>
        </authorList>
    </citation>
    <scope>NUCLEOTIDE SEQUENCE</scope>
    <source>
        <strain evidence="2">CIP111893</strain>
    </source>
</reference>
<comment type="caution">
    <text evidence="2">The sequence shown here is derived from an EMBL/GenBank/DDBJ whole genome shotgun (WGS) entry which is preliminary data.</text>
</comment>
<protein>
    <submittedName>
        <fullName evidence="2">Protein YiiM</fullName>
    </submittedName>
</protein>
<proteinExistence type="predicted"/>
<dbReference type="Pfam" id="PF03473">
    <property type="entry name" value="MOSC"/>
    <property type="match status" value="1"/>
</dbReference>
<dbReference type="PROSITE" id="PS51340">
    <property type="entry name" value="MOSC"/>
    <property type="match status" value="1"/>
</dbReference>
<dbReference type="InterPro" id="IPR052353">
    <property type="entry name" value="Benzoxazolinone_Detox_Enz"/>
</dbReference>
<organism evidence="2 3">
    <name type="scientific">Paenibacillus plantiphilus</name>
    <dbReference type="NCBI Taxonomy" id="2905650"/>
    <lineage>
        <taxon>Bacteria</taxon>
        <taxon>Bacillati</taxon>
        <taxon>Bacillota</taxon>
        <taxon>Bacilli</taxon>
        <taxon>Bacillales</taxon>
        <taxon>Paenibacillaceae</taxon>
        <taxon>Paenibacillus</taxon>
    </lineage>
</organism>
<dbReference type="PANTHER" id="PTHR30212:SF4">
    <property type="entry name" value="MOSC DOMAIN-CONTAINING PROTEIN"/>
    <property type="match status" value="1"/>
</dbReference>
<feature type="domain" description="MOSC" evidence="1">
    <location>
        <begin position="32"/>
        <end position="166"/>
    </location>
</feature>
<keyword evidence="3" id="KW-1185">Reference proteome</keyword>
<dbReference type="InterPro" id="IPR011037">
    <property type="entry name" value="Pyrv_Knase-like_insert_dom_sf"/>
</dbReference>
<name>A0ABM9C5R7_9BACL</name>
<sequence>MALLGRIVSLNISKPVTIMHGNKEVETGINKKPSGEPLMLTFTGLIGDGQADLIHHGGPDKAVCAYSSVHFPYWESQWKRTVEPGAFGENFTLSELTEGSLCIGDTVRVGDALVQVSQPRQPCFKLGLKHGLPELPLQVQKEGYTGFYFRVIEEGKVAEGDELYLEARHSAALTVAEANRIMYIEKSNVERIERILAVEELAESWRQTFQSRLAKLLEENS</sequence>
<evidence type="ECO:0000259" key="1">
    <source>
        <dbReference type="PROSITE" id="PS51340"/>
    </source>
</evidence>
<dbReference type="InterPro" id="IPR005163">
    <property type="entry name" value="Tri_helical_YiiM-like"/>
</dbReference>
<dbReference type="InterPro" id="IPR005302">
    <property type="entry name" value="MoCF_Sase_C"/>
</dbReference>
<accession>A0ABM9C5R7</accession>
<dbReference type="EMBL" id="CAKMMF010000009">
    <property type="protein sequence ID" value="CAH1203393.1"/>
    <property type="molecule type" value="Genomic_DNA"/>
</dbReference>
<dbReference type="Gene3D" id="2.40.33.20">
    <property type="entry name" value="PK beta-barrel domain-like"/>
    <property type="match status" value="1"/>
</dbReference>
<dbReference type="Proteomes" id="UP000838686">
    <property type="component" value="Unassembled WGS sequence"/>
</dbReference>
<evidence type="ECO:0000313" key="2">
    <source>
        <dbReference type="EMBL" id="CAH1203393.1"/>
    </source>
</evidence>
<evidence type="ECO:0000313" key="3">
    <source>
        <dbReference type="Proteomes" id="UP000838686"/>
    </source>
</evidence>
<dbReference type="PANTHER" id="PTHR30212">
    <property type="entry name" value="PROTEIN YIIM"/>
    <property type="match status" value="1"/>
</dbReference>
<gene>
    <name evidence="2" type="primary">yiiM</name>
    <name evidence="2" type="ORF">PAECIP111893_01958</name>
</gene>
<dbReference type="SUPFAM" id="SSF50800">
    <property type="entry name" value="PK beta-barrel domain-like"/>
    <property type="match status" value="1"/>
</dbReference>
<dbReference type="Pfam" id="PF03475">
    <property type="entry name" value="YiiM_3-alpha"/>
    <property type="match status" value="1"/>
</dbReference>